<keyword evidence="1" id="KW-0472">Membrane</keyword>
<dbReference type="RefSeq" id="WP_072919600.1">
    <property type="nucleotide sequence ID" value="NZ_FQYQ01000040.1"/>
</dbReference>
<dbReference type="Proteomes" id="UP000184185">
    <property type="component" value="Unassembled WGS sequence"/>
</dbReference>
<dbReference type="AlphaFoldDB" id="A0A1M6LB73"/>
<feature type="transmembrane region" description="Helical" evidence="1">
    <location>
        <begin position="7"/>
        <end position="26"/>
    </location>
</feature>
<evidence type="ECO:0000256" key="1">
    <source>
        <dbReference type="SAM" id="Phobius"/>
    </source>
</evidence>
<name>A0A1M6LB73_PSEXY</name>
<organism evidence="2 3">
    <name type="scientific">Pseudobutyrivibrio xylanivorans DSM 14809</name>
    <dbReference type="NCBI Taxonomy" id="1123012"/>
    <lineage>
        <taxon>Bacteria</taxon>
        <taxon>Bacillati</taxon>
        <taxon>Bacillota</taxon>
        <taxon>Clostridia</taxon>
        <taxon>Lachnospirales</taxon>
        <taxon>Lachnospiraceae</taxon>
        <taxon>Pseudobutyrivibrio</taxon>
    </lineage>
</organism>
<keyword evidence="3" id="KW-1185">Reference proteome</keyword>
<keyword evidence="1" id="KW-1133">Transmembrane helix</keyword>
<evidence type="ECO:0000313" key="2">
    <source>
        <dbReference type="EMBL" id="SHJ68425.1"/>
    </source>
</evidence>
<keyword evidence="1" id="KW-0812">Transmembrane</keyword>
<reference evidence="2 3" key="1">
    <citation type="submission" date="2016-11" db="EMBL/GenBank/DDBJ databases">
        <authorList>
            <person name="Jaros S."/>
            <person name="Januszkiewicz K."/>
            <person name="Wedrychowicz H."/>
        </authorList>
    </citation>
    <scope>NUCLEOTIDE SEQUENCE [LARGE SCALE GENOMIC DNA]</scope>
    <source>
        <strain evidence="2 3">DSM 14809</strain>
    </source>
</reference>
<protein>
    <submittedName>
        <fullName evidence="2">Uncharacterized protein</fullName>
    </submittedName>
</protein>
<sequence length="64" mass="7647">MKKWKGSTSILIIAFIFYLNAVIWFFNGKGLLVWVWVIAATLELITGIYYRHREKKQLEDEQKQ</sequence>
<dbReference type="EMBL" id="FQYQ01000040">
    <property type="protein sequence ID" value="SHJ68425.1"/>
    <property type="molecule type" value="Genomic_DNA"/>
</dbReference>
<proteinExistence type="predicted"/>
<evidence type="ECO:0000313" key="3">
    <source>
        <dbReference type="Proteomes" id="UP000184185"/>
    </source>
</evidence>
<accession>A0A1M6LB73</accession>
<feature type="transmembrane region" description="Helical" evidence="1">
    <location>
        <begin position="32"/>
        <end position="50"/>
    </location>
</feature>
<gene>
    <name evidence="2" type="ORF">SAMN02745725_03066</name>
</gene>